<evidence type="ECO:0000313" key="16">
    <source>
        <dbReference type="EMBL" id="RDL01551.1"/>
    </source>
</evidence>
<dbReference type="InterPro" id="IPR004566">
    <property type="entry name" value="PanK"/>
</dbReference>
<evidence type="ECO:0000256" key="15">
    <source>
        <dbReference type="RuleBase" id="RU003530"/>
    </source>
</evidence>
<comment type="catalytic activity">
    <reaction evidence="1 14 15">
        <text>(R)-pantothenate + ATP = (R)-4'-phosphopantothenate + ADP + H(+)</text>
        <dbReference type="Rhea" id="RHEA:16373"/>
        <dbReference type="ChEBI" id="CHEBI:10986"/>
        <dbReference type="ChEBI" id="CHEBI:15378"/>
        <dbReference type="ChEBI" id="CHEBI:29032"/>
        <dbReference type="ChEBI" id="CHEBI:30616"/>
        <dbReference type="ChEBI" id="CHEBI:456216"/>
        <dbReference type="EC" id="2.7.1.33"/>
    </reaction>
</comment>
<feature type="binding site" evidence="14">
    <location>
        <begin position="96"/>
        <end position="103"/>
    </location>
    <ligand>
        <name>ATP</name>
        <dbReference type="ChEBI" id="CHEBI:30616"/>
    </ligand>
</feature>
<proteinExistence type="inferred from homology"/>
<evidence type="ECO:0000256" key="10">
    <source>
        <dbReference type="ARBA" id="ARBA00022777"/>
    </source>
</evidence>
<dbReference type="InterPro" id="IPR027417">
    <property type="entry name" value="P-loop_NTPase"/>
</dbReference>
<accession>A0A288Q5N7</accession>
<dbReference type="InterPro" id="IPR006083">
    <property type="entry name" value="PRK/URK"/>
</dbReference>
<sequence>MTTEVPISYERFTRDAWEQLTTPVSDRDLEQVTPRVLANIKSFNDEISMADVTAVYAPLVDYIKLNVAQYARKLSEQRLFLGQAQHATPFVIGIAGSVAVGKSTTARLLQYMLQAEFGDAAVALTTTDGFLLSNAELRAQGLFNRKGFPESYDMRALIDFLDDVKAGKPIVRSPKYSHEISDVLAGEYDEFNRPEIFIVEGINVLQAPSNSKVYVSDFFDLSIYVDAETDLIEHWYLQRFNALLDRTLAEQDPTNFFWSWTQIPREKAEEIARRVWRDVNLVNLNEYILPTRERADIVLHKSVNHFISEVWLRKF</sequence>
<evidence type="ECO:0000256" key="2">
    <source>
        <dbReference type="ARBA" id="ARBA00004496"/>
    </source>
</evidence>
<dbReference type="Gene3D" id="3.40.50.300">
    <property type="entry name" value="P-loop containing nucleotide triphosphate hydrolases"/>
    <property type="match status" value="1"/>
</dbReference>
<dbReference type="PANTHER" id="PTHR10285">
    <property type="entry name" value="URIDINE KINASE"/>
    <property type="match status" value="1"/>
</dbReference>
<keyword evidence="12 14" id="KW-0173">Coenzyme A biosynthesis</keyword>
<keyword evidence="11 14" id="KW-0067">ATP-binding</keyword>
<evidence type="ECO:0000256" key="1">
    <source>
        <dbReference type="ARBA" id="ARBA00001206"/>
    </source>
</evidence>
<dbReference type="Proteomes" id="UP000254912">
    <property type="component" value="Unassembled WGS sequence"/>
</dbReference>
<evidence type="ECO:0000256" key="3">
    <source>
        <dbReference type="ARBA" id="ARBA00005225"/>
    </source>
</evidence>
<dbReference type="HAMAP" id="MF_00215">
    <property type="entry name" value="Pantothen_kinase_1"/>
    <property type="match status" value="1"/>
</dbReference>
<dbReference type="EMBL" id="QRAS01000004">
    <property type="protein sequence ID" value="RDL01551.1"/>
    <property type="molecule type" value="Genomic_DNA"/>
</dbReference>
<evidence type="ECO:0000256" key="7">
    <source>
        <dbReference type="ARBA" id="ARBA00022490"/>
    </source>
</evidence>
<comment type="caution">
    <text evidence="16">The sequence shown here is derived from an EMBL/GenBank/DDBJ whole genome shotgun (WGS) entry which is preliminary data.</text>
</comment>
<evidence type="ECO:0000256" key="6">
    <source>
        <dbReference type="ARBA" id="ARBA00015080"/>
    </source>
</evidence>
<evidence type="ECO:0000313" key="17">
    <source>
        <dbReference type="Proteomes" id="UP000254912"/>
    </source>
</evidence>
<dbReference type="GO" id="GO:0015937">
    <property type="term" value="P:coenzyme A biosynthetic process"/>
    <property type="evidence" value="ECO:0007669"/>
    <property type="project" value="UniProtKB-UniRule"/>
</dbReference>
<evidence type="ECO:0000256" key="9">
    <source>
        <dbReference type="ARBA" id="ARBA00022741"/>
    </source>
</evidence>
<dbReference type="GO" id="GO:0005524">
    <property type="term" value="F:ATP binding"/>
    <property type="evidence" value="ECO:0007669"/>
    <property type="project" value="UniProtKB-UniRule"/>
</dbReference>
<keyword evidence="10 14" id="KW-0418">Kinase</keyword>
<dbReference type="PIRSF" id="PIRSF000545">
    <property type="entry name" value="Pantothenate_kin"/>
    <property type="match status" value="1"/>
</dbReference>
<comment type="subcellular location">
    <subcellularLocation>
        <location evidence="2 14 15">Cytoplasm</location>
    </subcellularLocation>
</comment>
<dbReference type="AlphaFoldDB" id="A0A288Q5N7"/>
<evidence type="ECO:0000256" key="14">
    <source>
        <dbReference type="HAMAP-Rule" id="MF_00215"/>
    </source>
</evidence>
<keyword evidence="17" id="KW-1185">Reference proteome</keyword>
<dbReference type="RefSeq" id="WP_070229604.1">
    <property type="nucleotide sequence ID" value="NZ_BJYO01000006.1"/>
</dbReference>
<comment type="similarity">
    <text evidence="4 14 15">Belongs to the prokaryotic pantothenate kinase family.</text>
</comment>
<protein>
    <recommendedName>
        <fullName evidence="6 14">Pantothenate kinase</fullName>
        <ecNumber evidence="5 14">2.7.1.33</ecNumber>
    </recommendedName>
    <alternativeName>
        <fullName evidence="13 14">Pantothenic acid kinase</fullName>
    </alternativeName>
</protein>
<dbReference type="CDD" id="cd02025">
    <property type="entry name" value="PanK"/>
    <property type="match status" value="1"/>
</dbReference>
<dbReference type="KEGG" id="wso:WSWS_00302"/>
<evidence type="ECO:0000256" key="4">
    <source>
        <dbReference type="ARBA" id="ARBA00006087"/>
    </source>
</evidence>
<evidence type="ECO:0000256" key="8">
    <source>
        <dbReference type="ARBA" id="ARBA00022679"/>
    </source>
</evidence>
<name>A0A288Q5N7_9LACO</name>
<dbReference type="UniPathway" id="UPA00241">
    <property type="reaction ID" value="UER00352"/>
</dbReference>
<evidence type="ECO:0000256" key="5">
    <source>
        <dbReference type="ARBA" id="ARBA00012102"/>
    </source>
</evidence>
<gene>
    <name evidence="14" type="primary">coaA</name>
    <name evidence="16" type="ORF">DFP99_1457</name>
</gene>
<comment type="pathway">
    <text evidence="3 14 15">Cofactor biosynthesis; coenzyme A biosynthesis; CoA from (R)-pantothenate: step 1/5.</text>
</comment>
<dbReference type="GO" id="GO:0005737">
    <property type="term" value="C:cytoplasm"/>
    <property type="evidence" value="ECO:0007669"/>
    <property type="project" value="UniProtKB-SubCell"/>
</dbReference>
<reference evidence="16 17" key="1">
    <citation type="submission" date="2018-07" db="EMBL/GenBank/DDBJ databases">
        <title>Genomic Encyclopedia of Type Strains, Phase III (KMG-III): the genomes of soil and plant-associated and newly described type strains.</title>
        <authorList>
            <person name="Whitman W."/>
        </authorList>
    </citation>
    <scope>NUCLEOTIDE SEQUENCE [LARGE SCALE GENOMIC DNA]</scope>
    <source>
        <strain evidence="16 17">CECT 7031</strain>
    </source>
</reference>
<dbReference type="NCBIfam" id="TIGR00554">
    <property type="entry name" value="panK_bact"/>
    <property type="match status" value="1"/>
</dbReference>
<evidence type="ECO:0000256" key="11">
    <source>
        <dbReference type="ARBA" id="ARBA00022840"/>
    </source>
</evidence>
<keyword evidence="8 14" id="KW-0808">Transferase</keyword>
<dbReference type="GeneID" id="94545512"/>
<evidence type="ECO:0000256" key="13">
    <source>
        <dbReference type="ARBA" id="ARBA00032866"/>
    </source>
</evidence>
<dbReference type="SUPFAM" id="SSF52540">
    <property type="entry name" value="P-loop containing nucleoside triphosphate hydrolases"/>
    <property type="match status" value="1"/>
</dbReference>
<dbReference type="GO" id="GO:0004594">
    <property type="term" value="F:pantothenate kinase activity"/>
    <property type="evidence" value="ECO:0007669"/>
    <property type="project" value="UniProtKB-UniRule"/>
</dbReference>
<dbReference type="EC" id="2.7.1.33" evidence="5 14"/>
<organism evidence="16 17">
    <name type="scientific">Weissella soli</name>
    <dbReference type="NCBI Taxonomy" id="155866"/>
    <lineage>
        <taxon>Bacteria</taxon>
        <taxon>Bacillati</taxon>
        <taxon>Bacillota</taxon>
        <taxon>Bacilli</taxon>
        <taxon>Lactobacillales</taxon>
        <taxon>Lactobacillaceae</taxon>
        <taxon>Weissella</taxon>
    </lineage>
</organism>
<keyword evidence="9 14" id="KW-0547">Nucleotide-binding</keyword>
<dbReference type="Pfam" id="PF00485">
    <property type="entry name" value="PRK"/>
    <property type="match status" value="1"/>
</dbReference>
<evidence type="ECO:0000256" key="12">
    <source>
        <dbReference type="ARBA" id="ARBA00022993"/>
    </source>
</evidence>
<keyword evidence="7 14" id="KW-0963">Cytoplasm</keyword>